<sequence length="132" mass="15023">MASELTKHLTPIKEGLRDLAQRSTDIEERMDQATLRTDTHKWAIEELRDQVRELEEAQEDLNNRSRRSNIRIRGIPESVEIPPSVNSSVAYSPAELLLDRARDTPSRLRDTRFTSTTTWPPAPCANRGNCGP</sequence>
<organism evidence="3 4">
    <name type="scientific">Pelobates cultripes</name>
    <name type="common">Western spadefoot toad</name>
    <dbReference type="NCBI Taxonomy" id="61616"/>
    <lineage>
        <taxon>Eukaryota</taxon>
        <taxon>Metazoa</taxon>
        <taxon>Chordata</taxon>
        <taxon>Craniata</taxon>
        <taxon>Vertebrata</taxon>
        <taxon>Euteleostomi</taxon>
        <taxon>Amphibia</taxon>
        <taxon>Batrachia</taxon>
        <taxon>Anura</taxon>
        <taxon>Pelobatoidea</taxon>
        <taxon>Pelobatidae</taxon>
        <taxon>Pelobates</taxon>
    </lineage>
</organism>
<feature type="compositionally biased region" description="Basic and acidic residues" evidence="2">
    <location>
        <begin position="101"/>
        <end position="112"/>
    </location>
</feature>
<name>A0AAD1WKP1_PELCU</name>
<proteinExistence type="predicted"/>
<evidence type="ECO:0000256" key="2">
    <source>
        <dbReference type="SAM" id="MobiDB-lite"/>
    </source>
</evidence>
<dbReference type="AlphaFoldDB" id="A0AAD1WKP1"/>
<feature type="coiled-coil region" evidence="1">
    <location>
        <begin position="16"/>
        <end position="71"/>
    </location>
</feature>
<evidence type="ECO:0000313" key="4">
    <source>
        <dbReference type="Proteomes" id="UP001295444"/>
    </source>
</evidence>
<accession>A0AAD1WKP1</accession>
<feature type="region of interest" description="Disordered" evidence="2">
    <location>
        <begin position="101"/>
        <end position="132"/>
    </location>
</feature>
<dbReference type="Proteomes" id="UP001295444">
    <property type="component" value="Chromosome 08"/>
</dbReference>
<evidence type="ECO:0000256" key="1">
    <source>
        <dbReference type="SAM" id="Coils"/>
    </source>
</evidence>
<dbReference type="EMBL" id="OW240919">
    <property type="protein sequence ID" value="CAH2311701.1"/>
    <property type="molecule type" value="Genomic_DNA"/>
</dbReference>
<dbReference type="InterPro" id="IPR004244">
    <property type="entry name" value="Transposase_22"/>
</dbReference>
<evidence type="ECO:0000313" key="3">
    <source>
        <dbReference type="EMBL" id="CAH2311701.1"/>
    </source>
</evidence>
<protein>
    <submittedName>
        <fullName evidence="3">Uncharacterized protein</fullName>
    </submittedName>
</protein>
<keyword evidence="1" id="KW-0175">Coiled coil</keyword>
<gene>
    <name evidence="3" type="ORF">PECUL_23A037226</name>
</gene>
<keyword evidence="4" id="KW-1185">Reference proteome</keyword>
<reference evidence="3" key="1">
    <citation type="submission" date="2022-03" db="EMBL/GenBank/DDBJ databases">
        <authorList>
            <person name="Alioto T."/>
            <person name="Alioto T."/>
            <person name="Gomez Garrido J."/>
        </authorList>
    </citation>
    <scope>NUCLEOTIDE SEQUENCE</scope>
</reference>
<dbReference type="PANTHER" id="PTHR11505">
    <property type="entry name" value="L1 TRANSPOSABLE ELEMENT-RELATED"/>
    <property type="match status" value="1"/>
</dbReference>